<feature type="transmembrane region" description="Helical" evidence="2">
    <location>
        <begin position="6"/>
        <end position="26"/>
    </location>
</feature>
<evidence type="ECO:0000256" key="2">
    <source>
        <dbReference type="SAM" id="Phobius"/>
    </source>
</evidence>
<keyword evidence="2" id="KW-0812">Transmembrane</keyword>
<accession>A0ABT3CWM2</accession>
<proteinExistence type="predicted"/>
<name>A0ABT3CWM2_9BACT</name>
<keyword evidence="2" id="KW-1133">Transmembrane helix</keyword>
<protein>
    <recommendedName>
        <fullName evidence="5">Chromosome partition protein Smc</fullName>
    </recommendedName>
</protein>
<dbReference type="EMBL" id="JAOYOD010000001">
    <property type="protein sequence ID" value="MCV9387997.1"/>
    <property type="molecule type" value="Genomic_DNA"/>
</dbReference>
<evidence type="ECO:0008006" key="5">
    <source>
        <dbReference type="Google" id="ProtNLM"/>
    </source>
</evidence>
<dbReference type="RefSeq" id="WP_264138818.1">
    <property type="nucleotide sequence ID" value="NZ_JAOYOD010000001.1"/>
</dbReference>
<keyword evidence="1" id="KW-0175">Coiled coil</keyword>
<gene>
    <name evidence="3" type="ORF">N7U62_15040</name>
</gene>
<evidence type="ECO:0000313" key="4">
    <source>
        <dbReference type="Proteomes" id="UP001300692"/>
    </source>
</evidence>
<keyword evidence="2" id="KW-0472">Membrane</keyword>
<organism evidence="3 4">
    <name type="scientific">Reichenbachiella ulvae</name>
    <dbReference type="NCBI Taxonomy" id="2980104"/>
    <lineage>
        <taxon>Bacteria</taxon>
        <taxon>Pseudomonadati</taxon>
        <taxon>Bacteroidota</taxon>
        <taxon>Cytophagia</taxon>
        <taxon>Cytophagales</taxon>
        <taxon>Reichenbachiellaceae</taxon>
        <taxon>Reichenbachiella</taxon>
    </lineage>
</organism>
<keyword evidence="4" id="KW-1185">Reference proteome</keyword>
<comment type="caution">
    <text evidence="3">The sequence shown here is derived from an EMBL/GenBank/DDBJ whole genome shotgun (WGS) entry which is preliminary data.</text>
</comment>
<reference evidence="3 4" key="1">
    <citation type="submission" date="2022-10" db="EMBL/GenBank/DDBJ databases">
        <title>Comparative genomics and taxonomic characterization of three novel marine species of genus Reichenbachiella exhibiting antioxidant and polysaccharide degradation activities.</title>
        <authorList>
            <person name="Muhammad N."/>
            <person name="Lee Y.-J."/>
            <person name="Ko J."/>
            <person name="Kim S.-G."/>
        </authorList>
    </citation>
    <scope>NUCLEOTIDE SEQUENCE [LARGE SCALE GENOMIC DNA]</scope>
    <source>
        <strain evidence="3 4">ABR2-5</strain>
    </source>
</reference>
<sequence length="300" mass="34090">MNDKSLKITLIVAALVVTGGLCALFYTMEEEKTQLSEQSFQLEKELAARDSAYNQIISIMYSVESKIEQIKDREHLISDLSVGEVNQMDKMQLSKDLNMIDSLILETNDKVANLSSRLDQASFNLKSFKNKVKDLTKELEERKLSMIALKEDLNAKDVQIVELTTNVNSLNEKVESQNSTIDIQRKKIDLQEEQMHKAYMAIGTEKILQEEGLVVREGGFLGIGKITDINNQMPQEKFDEIDIRTTTSLEVDSKKVSLITEHPPHSYELVKDGDKIKSIKITNPEEFWKISKYLVVAVNS</sequence>
<evidence type="ECO:0000313" key="3">
    <source>
        <dbReference type="EMBL" id="MCV9387997.1"/>
    </source>
</evidence>
<feature type="coiled-coil region" evidence="1">
    <location>
        <begin position="111"/>
        <end position="187"/>
    </location>
</feature>
<dbReference type="Proteomes" id="UP001300692">
    <property type="component" value="Unassembled WGS sequence"/>
</dbReference>
<evidence type="ECO:0000256" key="1">
    <source>
        <dbReference type="SAM" id="Coils"/>
    </source>
</evidence>